<dbReference type="NCBIfam" id="TIGR04056">
    <property type="entry name" value="OMP_RagA_SusC"/>
    <property type="match status" value="1"/>
</dbReference>
<dbReference type="Pfam" id="PF07660">
    <property type="entry name" value="STN"/>
    <property type="match status" value="1"/>
</dbReference>
<evidence type="ECO:0000256" key="6">
    <source>
        <dbReference type="ARBA" id="ARBA00023237"/>
    </source>
</evidence>
<dbReference type="SUPFAM" id="SSF56935">
    <property type="entry name" value="Porins"/>
    <property type="match status" value="1"/>
</dbReference>
<keyword evidence="11" id="KW-1185">Reference proteome</keyword>
<gene>
    <name evidence="10" type="ORF">U6A24_13920</name>
</gene>
<comment type="caution">
    <text evidence="10">The sequence shown here is derived from an EMBL/GenBank/DDBJ whole genome shotgun (WGS) entry which is preliminary data.</text>
</comment>
<dbReference type="EMBL" id="JAYKLX010000006">
    <property type="protein sequence ID" value="MEB3346571.1"/>
    <property type="molecule type" value="Genomic_DNA"/>
</dbReference>
<evidence type="ECO:0000259" key="9">
    <source>
        <dbReference type="SMART" id="SM00965"/>
    </source>
</evidence>
<comment type="similarity">
    <text evidence="7">Belongs to the TonB-dependent receptor family.</text>
</comment>
<proteinExistence type="inferred from homology"/>
<keyword evidence="10" id="KW-0675">Receptor</keyword>
<dbReference type="RefSeq" id="WP_324180599.1">
    <property type="nucleotide sequence ID" value="NZ_BAABAW010000006.1"/>
</dbReference>
<evidence type="ECO:0000256" key="8">
    <source>
        <dbReference type="SAM" id="Phobius"/>
    </source>
</evidence>
<dbReference type="Gene3D" id="2.170.130.10">
    <property type="entry name" value="TonB-dependent receptor, plug domain"/>
    <property type="match status" value="1"/>
</dbReference>
<evidence type="ECO:0000313" key="11">
    <source>
        <dbReference type="Proteomes" id="UP001327027"/>
    </source>
</evidence>
<dbReference type="SMART" id="SM00965">
    <property type="entry name" value="STN"/>
    <property type="match status" value="1"/>
</dbReference>
<keyword evidence="5 7" id="KW-0472">Membrane</keyword>
<keyword evidence="3 7" id="KW-1134">Transmembrane beta strand</keyword>
<dbReference type="Gene3D" id="2.40.170.20">
    <property type="entry name" value="TonB-dependent receptor, beta-barrel domain"/>
    <property type="match status" value="1"/>
</dbReference>
<dbReference type="Gene3D" id="2.60.40.1120">
    <property type="entry name" value="Carboxypeptidase-like, regulatory domain"/>
    <property type="match status" value="1"/>
</dbReference>
<dbReference type="InterPro" id="IPR012910">
    <property type="entry name" value="Plug_dom"/>
</dbReference>
<comment type="subcellular location">
    <subcellularLocation>
        <location evidence="1 7">Cell outer membrane</location>
        <topology evidence="1 7">Multi-pass membrane protein</topology>
    </subcellularLocation>
</comment>
<sequence>MKKKHSGVFWTRKHLLRIMKIYSLLICITISKLFSFNSYSQNISISLEEVSLRTAIEKIEQSSSYHFFYNNNLIDVSKKVSLNAKDEKLNKVLINLFKETGIDFKVYKNQIVLFPKNRKTSGKEIKKLLEYIENHKDKQVQVNQKVIDNNSIQNLVKGVVLAEDGLPLPGVNVIVKGTNRGTQTDFDGNYSIQANNGDVLIFSYVGYVTQEYSILDNKDVNITLIEDISSLEEVVVTGYAVQRKSRLTGSAINVKTESINATPRAAIQESIQGNVPGVLVTAASGQPGATPNVRIRGVGSFTASFPLYVIDGIQTRDASIITSLNPGDIKTLSVLKDAAATSIYGTRGANGVIVIQTKSGEQGKPIISYSAQAGLSTPTVADRFKPLNTSELQELLVEGVQNAGIRDNGNDALTYLTDRGFNPDVNTNWLDLLTQDGFYQQHDLSIRGGSENTKYYISGGYFNQEGVIIGSQFERMNSRLKLDQKINNKITISANLSYNKNISDFRPDGGAFANPVRSIYRIRPDISPFNDDGTFNFDFNSTHNPVAQAEAETRRNITHRILAGMDLSYKIFNGLSFESSINMNQGFRDDYIRQPAGFGGARPVGRGNQDSDFLFTWLFRNMLRYNFVKGDHDITAFGGYELQKTRNKFSDIQVENIPDGFGDLNAGSLPVQASTNRRQSGLNSVFFNAEYAYGERYLISGSLRRDGSSTFKDDNQYGVFWSVGLGWNLAKERFMEDVNFINDFKIRGSYGENGNDPIAGNENSNDPDDNPYAVFDLFSINDYDGSPGLFFSDLGNPNLKWEVNKPLNIGIDYSLFNNRIQGSFDWYQRETTDLIRARPISSANGDVDIVQNIGAMENTGIELQITTRNIVSANNGFSWTTSFNFTTNENKVTRLAGDGEPIIGTTRITAVGEDFETFYLPRYAGVDPDNGEALWFINDESDATTNNYGDAEQVIIGNATPDFYAGFRNTISYKGISLDFQLYSAWGGLVYDTWNRFTNSDGSRRLASTGNVSRGTYERRWQQPGDITDVPAFVYGNRQTGRSSQPSSRFVYDGSFIRLRDVTLAYSLPSKSIQNIGLSSARIYVKGNNLYTYIKDDRLERDPEAGSDGRLNQEIPISRALFLGVDLTF</sequence>
<evidence type="ECO:0000256" key="5">
    <source>
        <dbReference type="ARBA" id="ARBA00023136"/>
    </source>
</evidence>
<evidence type="ECO:0000256" key="1">
    <source>
        <dbReference type="ARBA" id="ARBA00004571"/>
    </source>
</evidence>
<keyword evidence="6 7" id="KW-0998">Cell outer membrane</keyword>
<dbReference type="NCBIfam" id="TIGR04057">
    <property type="entry name" value="SusC_RagA_signa"/>
    <property type="match status" value="1"/>
</dbReference>
<dbReference type="InterPro" id="IPR008969">
    <property type="entry name" value="CarboxyPept-like_regulatory"/>
</dbReference>
<dbReference type="PROSITE" id="PS52016">
    <property type="entry name" value="TONB_DEPENDENT_REC_3"/>
    <property type="match status" value="1"/>
</dbReference>
<keyword evidence="2 7" id="KW-0813">Transport</keyword>
<dbReference type="InterPro" id="IPR036942">
    <property type="entry name" value="Beta-barrel_TonB_sf"/>
</dbReference>
<evidence type="ECO:0000256" key="7">
    <source>
        <dbReference type="PROSITE-ProRule" id="PRU01360"/>
    </source>
</evidence>
<accession>A0ABU5ZXI0</accession>
<evidence type="ECO:0000256" key="4">
    <source>
        <dbReference type="ARBA" id="ARBA00022692"/>
    </source>
</evidence>
<dbReference type="InterPro" id="IPR023997">
    <property type="entry name" value="TonB-dep_OMP_SusC/RagA_CS"/>
</dbReference>
<name>A0ABU5ZXI0_9FLAO</name>
<dbReference type="Pfam" id="PF13715">
    <property type="entry name" value="CarbopepD_reg_2"/>
    <property type="match status" value="1"/>
</dbReference>
<dbReference type="Proteomes" id="UP001327027">
    <property type="component" value="Unassembled WGS sequence"/>
</dbReference>
<evidence type="ECO:0000256" key="2">
    <source>
        <dbReference type="ARBA" id="ARBA00022448"/>
    </source>
</evidence>
<dbReference type="Pfam" id="PF07715">
    <property type="entry name" value="Plug"/>
    <property type="match status" value="1"/>
</dbReference>
<keyword evidence="4 7" id="KW-0812">Transmembrane</keyword>
<dbReference type="InterPro" id="IPR011662">
    <property type="entry name" value="Secretin/TonB_short_N"/>
</dbReference>
<dbReference type="InterPro" id="IPR039426">
    <property type="entry name" value="TonB-dep_rcpt-like"/>
</dbReference>
<dbReference type="InterPro" id="IPR023996">
    <property type="entry name" value="TonB-dep_OMP_SusC/RagA"/>
</dbReference>
<protein>
    <submittedName>
        <fullName evidence="10">TonB-dependent receptor</fullName>
    </submittedName>
</protein>
<evidence type="ECO:0000256" key="3">
    <source>
        <dbReference type="ARBA" id="ARBA00022452"/>
    </source>
</evidence>
<evidence type="ECO:0000313" key="10">
    <source>
        <dbReference type="EMBL" id="MEB3346571.1"/>
    </source>
</evidence>
<feature type="domain" description="Secretin/TonB short N-terminal" evidence="9">
    <location>
        <begin position="65"/>
        <end position="116"/>
    </location>
</feature>
<dbReference type="SUPFAM" id="SSF49464">
    <property type="entry name" value="Carboxypeptidase regulatory domain-like"/>
    <property type="match status" value="1"/>
</dbReference>
<dbReference type="InterPro" id="IPR037066">
    <property type="entry name" value="Plug_dom_sf"/>
</dbReference>
<reference evidence="10 11" key="1">
    <citation type="journal article" date="2013" name="Int. J. Syst. Evol. Microbiol.">
        <title>Aquimarina gracilis sp. nov., isolated from the gut microflora of a mussel, Mytilus coruscus, and emended description of Aquimarina spongiae.</title>
        <authorList>
            <person name="Park S.C."/>
            <person name="Choe H.N."/>
            <person name="Baik K.S."/>
            <person name="Seong C.N."/>
        </authorList>
    </citation>
    <scope>NUCLEOTIDE SEQUENCE [LARGE SCALE GENOMIC DNA]</scope>
    <source>
        <strain evidence="10 11">PSC32</strain>
    </source>
</reference>
<organism evidence="10 11">
    <name type="scientific">Aquimarina gracilis</name>
    <dbReference type="NCBI Taxonomy" id="874422"/>
    <lineage>
        <taxon>Bacteria</taxon>
        <taxon>Pseudomonadati</taxon>
        <taxon>Bacteroidota</taxon>
        <taxon>Flavobacteriia</taxon>
        <taxon>Flavobacteriales</taxon>
        <taxon>Flavobacteriaceae</taxon>
        <taxon>Aquimarina</taxon>
    </lineage>
</organism>
<feature type="transmembrane region" description="Helical" evidence="8">
    <location>
        <begin position="21"/>
        <end position="39"/>
    </location>
</feature>
<keyword evidence="8" id="KW-1133">Transmembrane helix</keyword>